<protein>
    <submittedName>
        <fullName evidence="1">Uncharacterized protein</fullName>
    </submittedName>
</protein>
<sequence>MKPLTLEQTRQLLTGIQVANVCLTDFDDQRMGLAKDDPIRIHVESIQNKVESLKELVLHVDDEAYALMQQIAAAINDIQGQIHARKHAH</sequence>
<reference evidence="1" key="1">
    <citation type="submission" date="2022-03" db="EMBL/GenBank/DDBJ databases">
        <title>Sea Food Isolates.</title>
        <authorList>
            <person name="Li c."/>
        </authorList>
    </citation>
    <scope>NUCLEOTIDE SEQUENCE</scope>
    <source>
        <strain evidence="1">19PA01SH03</strain>
    </source>
</reference>
<dbReference type="AlphaFoldDB" id="A0AAU6SQV3"/>
<accession>A0AAU6SQV3</accession>
<proteinExistence type="predicted"/>
<dbReference type="EMBL" id="CP095338">
    <property type="protein sequence ID" value="XAG22381.1"/>
    <property type="molecule type" value="Genomic_DNA"/>
</dbReference>
<name>A0AAU6SQV3_UNCXX</name>
<evidence type="ECO:0000313" key="1">
    <source>
        <dbReference type="EMBL" id="XAG22381.1"/>
    </source>
</evidence>
<organism evidence="1">
    <name type="scientific">bacterium 19PA01SH03</name>
    <dbReference type="NCBI Taxonomy" id="2920705"/>
    <lineage>
        <taxon>Bacteria</taxon>
    </lineage>
</organism>
<gene>
    <name evidence="1" type="ORF">MRN70_06165</name>
</gene>